<dbReference type="EC" id="3.1.3.77" evidence="4"/>
<dbReference type="GO" id="GO:0043715">
    <property type="term" value="F:2,3-diketo-5-methylthiopentyl-1-phosphate enolase activity"/>
    <property type="evidence" value="ECO:0007669"/>
    <property type="project" value="UniProtKB-UniRule"/>
</dbReference>
<comment type="pathway">
    <text evidence="4">Amino-acid biosynthesis; L-methionine biosynthesis via salvage pathway; L-methionine from S-methyl-5-thio-alpha-D-ribose 1-phosphate: step 3/6.</text>
</comment>
<evidence type="ECO:0000256" key="4">
    <source>
        <dbReference type="HAMAP-Rule" id="MF_01681"/>
    </source>
</evidence>
<comment type="function">
    <text evidence="4">Bifunctional enzyme that catalyzes the enolization of 2,3-diketo-5-methylthiopentyl-1-phosphate (DK-MTP-1-P) into the intermediate 2-hydroxy-3-keto-5-methylthiopentenyl-1-phosphate (HK-MTPenyl-1-P), which is then dephosphorylated to form the acireductone 1,2-dihydroxy-3-keto-5-methylthiopentene (DHK-MTPene).</text>
</comment>
<dbReference type="Proteomes" id="UP000316008">
    <property type="component" value="Unassembled WGS sequence"/>
</dbReference>
<keyword evidence="3 4" id="KW-0486">Methionine biosynthesis</keyword>
<dbReference type="Gene3D" id="3.40.50.1000">
    <property type="entry name" value="HAD superfamily/HAD-like"/>
    <property type="match status" value="1"/>
</dbReference>
<evidence type="ECO:0000256" key="3">
    <source>
        <dbReference type="ARBA" id="ARBA00023167"/>
    </source>
</evidence>
<evidence type="ECO:0000313" key="5">
    <source>
        <dbReference type="EMBL" id="TSJ45632.1"/>
    </source>
</evidence>
<comment type="subunit">
    <text evidence="4">Monomer.</text>
</comment>
<reference evidence="5 6" key="1">
    <citation type="submission" date="2019-07" db="EMBL/GenBank/DDBJ databases">
        <authorList>
            <person name="Huq M.A."/>
        </authorList>
    </citation>
    <scope>NUCLEOTIDE SEQUENCE [LARGE SCALE GENOMIC DNA]</scope>
    <source>
        <strain evidence="5 6">MAH-3</strain>
    </source>
</reference>
<evidence type="ECO:0000256" key="2">
    <source>
        <dbReference type="ARBA" id="ARBA00022801"/>
    </source>
</evidence>
<dbReference type="OrthoDB" id="9797743at2"/>
<dbReference type="GO" id="GO:0019509">
    <property type="term" value="P:L-methionine salvage from methylthioadenosine"/>
    <property type="evidence" value="ECO:0007669"/>
    <property type="project" value="UniProtKB-UniRule"/>
</dbReference>
<keyword evidence="4" id="KW-0479">Metal-binding</keyword>
<dbReference type="SFLD" id="SFLDF00044">
    <property type="entry name" value="enolase-phosphatase"/>
    <property type="match status" value="1"/>
</dbReference>
<dbReference type="GO" id="GO:0000287">
    <property type="term" value="F:magnesium ion binding"/>
    <property type="evidence" value="ECO:0007669"/>
    <property type="project" value="UniProtKB-UniRule"/>
</dbReference>
<evidence type="ECO:0000313" key="6">
    <source>
        <dbReference type="Proteomes" id="UP000316008"/>
    </source>
</evidence>
<dbReference type="EMBL" id="VLPL01000003">
    <property type="protein sequence ID" value="TSJ45632.1"/>
    <property type="molecule type" value="Genomic_DNA"/>
</dbReference>
<sequence length="231" mass="26073">MTLQRPKFILTDIEGTTSSISFVAEKLFPYFRNNILDLMELTDNPVVKEAFKQTVELAWSEDGERIATDQEIIDKLYEWSVEDRKITPLKTLQGVLWDKGYRDGELKGHVYPEVAANLKKWKGQGIDLGVFSSGSVPAQKLIFGYSVSGDLTPYFSAYFDTNTGGKREAKTYAKIAEALQLKPSEILFLSDISEELEAADSNGFQTIQLAREGMTPTWKHFATSFDEITFE</sequence>
<dbReference type="UniPathway" id="UPA00904">
    <property type="reaction ID" value="UER00876"/>
</dbReference>
<comment type="catalytic activity">
    <reaction evidence="4">
        <text>5-methylsulfanyl-2,3-dioxopentyl phosphate + H2O = 1,2-dihydroxy-5-(methylsulfanyl)pent-1-en-3-one + phosphate</text>
        <dbReference type="Rhea" id="RHEA:21700"/>
        <dbReference type="ChEBI" id="CHEBI:15377"/>
        <dbReference type="ChEBI" id="CHEBI:43474"/>
        <dbReference type="ChEBI" id="CHEBI:49252"/>
        <dbReference type="ChEBI" id="CHEBI:58828"/>
        <dbReference type="EC" id="3.1.3.77"/>
    </reaction>
</comment>
<dbReference type="Pfam" id="PF00702">
    <property type="entry name" value="Hydrolase"/>
    <property type="match status" value="1"/>
</dbReference>
<dbReference type="CDD" id="cd01629">
    <property type="entry name" value="HAD_EP"/>
    <property type="match status" value="1"/>
</dbReference>
<dbReference type="AlphaFoldDB" id="A0A556N0C1"/>
<dbReference type="NCBIfam" id="TIGR01691">
    <property type="entry name" value="enolase-ppase"/>
    <property type="match status" value="1"/>
</dbReference>
<dbReference type="SFLD" id="SFLDG01133">
    <property type="entry name" value="C1.5.4:_Enolase-phosphatase_Li"/>
    <property type="match status" value="1"/>
</dbReference>
<keyword evidence="1 4" id="KW-0028">Amino-acid biosynthesis</keyword>
<accession>A0A556N0C1</accession>
<comment type="cofactor">
    <cofactor evidence="4">
        <name>Mg(2+)</name>
        <dbReference type="ChEBI" id="CHEBI:18420"/>
    </cofactor>
    <text evidence="4">Binds 1 Mg(2+) ion per subunit.</text>
</comment>
<dbReference type="InterPro" id="IPR023214">
    <property type="entry name" value="HAD_sf"/>
</dbReference>
<dbReference type="PANTHER" id="PTHR20371">
    <property type="entry name" value="ENOLASE-PHOSPHATASE E1"/>
    <property type="match status" value="1"/>
</dbReference>
<dbReference type="SFLD" id="SFLDG01129">
    <property type="entry name" value="C1.5:_HAD__Beta-PGM__Phosphata"/>
    <property type="match status" value="1"/>
</dbReference>
<keyword evidence="2 4" id="KW-0378">Hydrolase</keyword>
<dbReference type="RefSeq" id="WP_144332588.1">
    <property type="nucleotide sequence ID" value="NZ_VLPL01000003.1"/>
</dbReference>
<dbReference type="PANTHER" id="PTHR20371:SF1">
    <property type="entry name" value="ENOLASE-PHOSPHATASE E1"/>
    <property type="match status" value="1"/>
</dbReference>
<evidence type="ECO:0000256" key="1">
    <source>
        <dbReference type="ARBA" id="ARBA00022605"/>
    </source>
</evidence>
<dbReference type="HAMAP" id="MF_01681">
    <property type="entry name" value="Salvage_MtnC"/>
    <property type="match status" value="1"/>
</dbReference>
<comment type="pathway">
    <text evidence="4">Amino-acid biosynthesis; L-methionine biosynthesis via salvage pathway; L-methionine from S-methyl-5-thio-alpha-D-ribose 1-phosphate: step 4/6.</text>
</comment>
<dbReference type="SFLD" id="SFLDS00003">
    <property type="entry name" value="Haloacid_Dehalogenase"/>
    <property type="match status" value="1"/>
</dbReference>
<dbReference type="PRINTS" id="PR00413">
    <property type="entry name" value="HADHALOGNASE"/>
</dbReference>
<dbReference type="InterPro" id="IPR036412">
    <property type="entry name" value="HAD-like_sf"/>
</dbReference>
<keyword evidence="6" id="KW-1185">Reference proteome</keyword>
<dbReference type="NCBIfam" id="TIGR01549">
    <property type="entry name" value="HAD-SF-IA-v1"/>
    <property type="match status" value="1"/>
</dbReference>
<keyword evidence="4" id="KW-0460">Magnesium</keyword>
<protein>
    <recommendedName>
        <fullName evidence="4">Enolase-phosphatase E1</fullName>
        <ecNumber evidence="4">3.1.3.77</ecNumber>
    </recommendedName>
    <alternativeName>
        <fullName evidence="4">2,3-diketo-5-methylthio-1-phosphopentane phosphatase</fullName>
    </alternativeName>
</protein>
<gene>
    <name evidence="4 5" type="primary">mtnC</name>
    <name evidence="5" type="ORF">FO442_07715</name>
</gene>
<dbReference type="SUPFAM" id="SSF56784">
    <property type="entry name" value="HAD-like"/>
    <property type="match status" value="1"/>
</dbReference>
<organism evidence="5 6">
    <name type="scientific">Fluviicola chungangensis</name>
    <dbReference type="NCBI Taxonomy" id="2597671"/>
    <lineage>
        <taxon>Bacteria</taxon>
        <taxon>Pseudomonadati</taxon>
        <taxon>Bacteroidota</taxon>
        <taxon>Flavobacteriia</taxon>
        <taxon>Flavobacteriales</taxon>
        <taxon>Crocinitomicaceae</taxon>
        <taxon>Fluviicola</taxon>
    </lineage>
</organism>
<dbReference type="GO" id="GO:0043716">
    <property type="term" value="F:2-hydroxy-3-keto-5-methylthiopentenyl-1-phosphate phosphatase activity"/>
    <property type="evidence" value="ECO:0007669"/>
    <property type="project" value="UniProtKB-UniRule"/>
</dbReference>
<dbReference type="GO" id="GO:0043874">
    <property type="term" value="F:acireductone synthase activity"/>
    <property type="evidence" value="ECO:0007669"/>
    <property type="project" value="UniProtKB-EC"/>
</dbReference>
<comment type="similarity">
    <text evidence="4">Belongs to the HAD-like hydrolase superfamily. MasA/MtnC family.</text>
</comment>
<dbReference type="Gene3D" id="1.10.720.60">
    <property type="match status" value="1"/>
</dbReference>
<name>A0A556N0C1_9FLAO</name>
<dbReference type="InterPro" id="IPR006439">
    <property type="entry name" value="HAD-SF_hydro_IA"/>
</dbReference>
<proteinExistence type="inferred from homology"/>
<dbReference type="InterPro" id="IPR023943">
    <property type="entry name" value="Enolase-ppase_E1"/>
</dbReference>
<comment type="caution">
    <text evidence="5">The sequence shown here is derived from an EMBL/GenBank/DDBJ whole genome shotgun (WGS) entry which is preliminary data.</text>
</comment>